<evidence type="ECO:0000313" key="2">
    <source>
        <dbReference type="Proteomes" id="UP000290540"/>
    </source>
</evidence>
<sequence length="78" mass="8677">MLRPNGRQLACYASRAPKVRKGTIASHGLGRLEGGGRGSSRNGFFVRHLENRAKYGIQVRGYQLRHCTVALLQQIVSR</sequence>
<accession>A0A4Q2UWZ2</accession>
<proteinExistence type="predicted"/>
<comment type="caution">
    <text evidence="1">The sequence shown here is derived from an EMBL/GenBank/DDBJ whole genome shotgun (WGS) entry which is preliminary data.</text>
</comment>
<dbReference type="EMBL" id="MQTW01003951">
    <property type="protein sequence ID" value="RYC76693.1"/>
    <property type="molecule type" value="Genomic_DNA"/>
</dbReference>
<dbReference type="AlphaFoldDB" id="A0A4Q2UWZ2"/>
<name>A0A4Q2UWZ2_FUSOX</name>
<dbReference type="Proteomes" id="UP000290540">
    <property type="component" value="Unassembled WGS sequence"/>
</dbReference>
<gene>
    <name evidence="1" type="ORF">BFJ63_vAg20430</name>
</gene>
<organism evidence="1 2">
    <name type="scientific">Fusarium oxysporum f. sp. narcissi</name>
    <dbReference type="NCBI Taxonomy" id="451672"/>
    <lineage>
        <taxon>Eukaryota</taxon>
        <taxon>Fungi</taxon>
        <taxon>Dikarya</taxon>
        <taxon>Ascomycota</taxon>
        <taxon>Pezizomycotina</taxon>
        <taxon>Sordariomycetes</taxon>
        <taxon>Hypocreomycetidae</taxon>
        <taxon>Hypocreales</taxon>
        <taxon>Nectriaceae</taxon>
        <taxon>Fusarium</taxon>
        <taxon>Fusarium oxysporum species complex</taxon>
    </lineage>
</organism>
<protein>
    <submittedName>
        <fullName evidence="1">Uncharacterized protein</fullName>
    </submittedName>
</protein>
<evidence type="ECO:0000313" key="1">
    <source>
        <dbReference type="EMBL" id="RYC76693.1"/>
    </source>
</evidence>
<reference evidence="1 2" key="1">
    <citation type="submission" date="2016-12" db="EMBL/GenBank/DDBJ databases">
        <title>Draft genome sequence of Fusarium oxysporum causing rot on Narcissus.</title>
        <authorList>
            <person name="Armitage A.D."/>
            <person name="Taylor A."/>
            <person name="Clarkson J.P."/>
            <person name="Harrison R.J."/>
            <person name="Jackson A.C."/>
        </authorList>
    </citation>
    <scope>NUCLEOTIDE SEQUENCE [LARGE SCALE GENOMIC DNA]</scope>
    <source>
        <strain evidence="1 2">N139</strain>
    </source>
</reference>